<dbReference type="Pfam" id="PF02752">
    <property type="entry name" value="Arrestin_C"/>
    <property type="match status" value="1"/>
</dbReference>
<sequence length="319" mass="37284">MVKLNLQLKKSYDEDQLIFYAGGVIEGIAVELNGIIKCQNTMGLPVTHQIFQKRKEFLSQNLVKLAVGQYNYPFSIEIPYRLPQTNKKVKCKDFQHIRYNITAVFQPKNRTAEKVKQKFILKRCDYSNFYPALREPIEKECKKRFFGFCSVSDKVSIPYAGIAAGEIIPIKIIINNKSDVEITQTKIQLLESEVFYTRSYEWGNREDLLVESIEVGVKPNEYKEIIHELKVPEDVYMSDLLYAEECYLMHSIKVIANVKGLHYKMEVFIPIVLGKERFEGNFDDEQKINEEDSAVLVNFLAKKKFYYKLKPWCYSWTVC</sequence>
<organism evidence="2 3">
    <name type="scientific">Polypedilum vanderplanki</name>
    <name type="common">Sleeping chironomid midge</name>
    <dbReference type="NCBI Taxonomy" id="319348"/>
    <lineage>
        <taxon>Eukaryota</taxon>
        <taxon>Metazoa</taxon>
        <taxon>Ecdysozoa</taxon>
        <taxon>Arthropoda</taxon>
        <taxon>Hexapoda</taxon>
        <taxon>Insecta</taxon>
        <taxon>Pterygota</taxon>
        <taxon>Neoptera</taxon>
        <taxon>Endopterygota</taxon>
        <taxon>Diptera</taxon>
        <taxon>Nematocera</taxon>
        <taxon>Chironomoidea</taxon>
        <taxon>Chironomidae</taxon>
        <taxon>Chironominae</taxon>
        <taxon>Polypedilum</taxon>
        <taxon>Polypedilum</taxon>
    </lineage>
</organism>
<dbReference type="InterPro" id="IPR011022">
    <property type="entry name" value="Arrestin_C-like"/>
</dbReference>
<dbReference type="PANTHER" id="PTHR11188">
    <property type="entry name" value="ARRESTIN DOMAIN CONTAINING PROTEIN"/>
    <property type="match status" value="1"/>
</dbReference>
<dbReference type="AlphaFoldDB" id="A0A9J6BZ98"/>
<dbReference type="Proteomes" id="UP001107558">
    <property type="component" value="Chromosome 2"/>
</dbReference>
<comment type="caution">
    <text evidence="2">The sequence shown here is derived from an EMBL/GenBank/DDBJ whole genome shotgun (WGS) entry which is preliminary data.</text>
</comment>
<dbReference type="Gene3D" id="2.60.40.640">
    <property type="match status" value="2"/>
</dbReference>
<feature type="domain" description="Arrestin C-terminal-like" evidence="1">
    <location>
        <begin position="147"/>
        <end position="278"/>
    </location>
</feature>
<dbReference type="SUPFAM" id="SSF81296">
    <property type="entry name" value="E set domains"/>
    <property type="match status" value="1"/>
</dbReference>
<evidence type="ECO:0000313" key="2">
    <source>
        <dbReference type="EMBL" id="KAG5675305.1"/>
    </source>
</evidence>
<keyword evidence="3" id="KW-1185">Reference proteome</keyword>
<dbReference type="OrthoDB" id="2333384at2759"/>
<evidence type="ECO:0000313" key="3">
    <source>
        <dbReference type="Proteomes" id="UP001107558"/>
    </source>
</evidence>
<accession>A0A9J6BZ98</accession>
<name>A0A9J6BZ98_POLVA</name>
<evidence type="ECO:0000259" key="1">
    <source>
        <dbReference type="SMART" id="SM01017"/>
    </source>
</evidence>
<protein>
    <recommendedName>
        <fullName evidence="1">Arrestin C-terminal-like domain-containing protein</fullName>
    </recommendedName>
</protein>
<dbReference type="PANTHER" id="PTHR11188:SF17">
    <property type="entry name" value="FI21816P1"/>
    <property type="match status" value="1"/>
</dbReference>
<dbReference type="GO" id="GO:0015031">
    <property type="term" value="P:protein transport"/>
    <property type="evidence" value="ECO:0007669"/>
    <property type="project" value="TreeGrafter"/>
</dbReference>
<dbReference type="InterPro" id="IPR050357">
    <property type="entry name" value="Arrestin_domain-protein"/>
</dbReference>
<dbReference type="InterPro" id="IPR014756">
    <property type="entry name" value="Ig_E-set"/>
</dbReference>
<dbReference type="InterPro" id="IPR014752">
    <property type="entry name" value="Arrestin-like_C"/>
</dbReference>
<dbReference type="EMBL" id="JADBJN010000002">
    <property type="protein sequence ID" value="KAG5675305.1"/>
    <property type="molecule type" value="Genomic_DNA"/>
</dbReference>
<dbReference type="SMART" id="SM01017">
    <property type="entry name" value="Arrestin_C"/>
    <property type="match status" value="1"/>
</dbReference>
<reference evidence="2" key="1">
    <citation type="submission" date="2021-03" db="EMBL/GenBank/DDBJ databases">
        <title>Chromosome level genome of the anhydrobiotic midge Polypedilum vanderplanki.</title>
        <authorList>
            <person name="Yoshida Y."/>
            <person name="Kikawada T."/>
            <person name="Gusev O."/>
        </authorList>
    </citation>
    <scope>NUCLEOTIDE SEQUENCE</scope>
    <source>
        <strain evidence="2">NIAS01</strain>
        <tissue evidence="2">Whole body or cell culture</tissue>
    </source>
</reference>
<gene>
    <name evidence="2" type="ORF">PVAND_005217</name>
</gene>
<dbReference type="GO" id="GO:0005737">
    <property type="term" value="C:cytoplasm"/>
    <property type="evidence" value="ECO:0007669"/>
    <property type="project" value="TreeGrafter"/>
</dbReference>
<proteinExistence type="predicted"/>